<feature type="transmembrane region" description="Helical" evidence="9">
    <location>
        <begin position="97"/>
        <end position="122"/>
    </location>
</feature>
<keyword evidence="8 9" id="KW-0472">Membrane</keyword>
<keyword evidence="4" id="KW-0997">Cell inner membrane</keyword>
<dbReference type="AlphaFoldDB" id="X0V3N5"/>
<proteinExistence type="predicted"/>
<feature type="transmembrane region" description="Helical" evidence="9">
    <location>
        <begin position="247"/>
        <end position="270"/>
    </location>
</feature>
<evidence type="ECO:0000256" key="8">
    <source>
        <dbReference type="ARBA" id="ARBA00023136"/>
    </source>
</evidence>
<comment type="subcellular location">
    <subcellularLocation>
        <location evidence="1">Cell membrane</location>
        <topology evidence="1">Multi-pass membrane protein</topology>
    </subcellularLocation>
</comment>
<evidence type="ECO:0000256" key="6">
    <source>
        <dbReference type="ARBA" id="ARBA00022692"/>
    </source>
</evidence>
<evidence type="ECO:0000256" key="3">
    <source>
        <dbReference type="ARBA" id="ARBA00022475"/>
    </source>
</evidence>
<evidence type="ECO:0008006" key="11">
    <source>
        <dbReference type="Google" id="ProtNLM"/>
    </source>
</evidence>
<dbReference type="Pfam" id="PF02653">
    <property type="entry name" value="BPD_transp_2"/>
    <property type="match status" value="1"/>
</dbReference>
<sequence length="271" mass="29177">LLRQMTIISFLSIGMTLVIITGNIDLSVGSLTGFIGIIAAYLQAVMLPEILQGLFPSLSTEGLGILSTILTIIICLLVALLVGIYQGYVIAYLKVPAFIATLGGMLIFRGAILGVSGGRTIVPIENSLRWVAQGYLPKSLGIILSVITIMVIFLMSLLSRSKKKQYGFEIKPFTYDFLIASAYSVFVLGFVLIVNNYRGIPNPVIIMVVIAILVTYLANNTKFGRYVYALGGNIEATKFSGINVQFAIFKVFILMGLLSGVAGVVLTGYVA</sequence>
<feature type="transmembrane region" description="Helical" evidence="9">
    <location>
        <begin position="142"/>
        <end position="161"/>
    </location>
</feature>
<dbReference type="GO" id="GO:0005886">
    <property type="term" value="C:plasma membrane"/>
    <property type="evidence" value="ECO:0007669"/>
    <property type="project" value="UniProtKB-SubCell"/>
</dbReference>
<dbReference type="PANTHER" id="PTHR32196">
    <property type="entry name" value="ABC TRANSPORTER PERMEASE PROTEIN YPHD-RELATED-RELATED"/>
    <property type="match status" value="1"/>
</dbReference>
<organism evidence="10">
    <name type="scientific">marine sediment metagenome</name>
    <dbReference type="NCBI Taxonomy" id="412755"/>
    <lineage>
        <taxon>unclassified sequences</taxon>
        <taxon>metagenomes</taxon>
        <taxon>ecological metagenomes</taxon>
    </lineage>
</organism>
<dbReference type="GO" id="GO:0022857">
    <property type="term" value="F:transmembrane transporter activity"/>
    <property type="evidence" value="ECO:0007669"/>
    <property type="project" value="InterPro"/>
</dbReference>
<dbReference type="InterPro" id="IPR001851">
    <property type="entry name" value="ABC_transp_permease"/>
</dbReference>
<feature type="transmembrane region" description="Helical" evidence="9">
    <location>
        <begin position="173"/>
        <end position="194"/>
    </location>
</feature>
<evidence type="ECO:0000256" key="4">
    <source>
        <dbReference type="ARBA" id="ARBA00022519"/>
    </source>
</evidence>
<gene>
    <name evidence="10" type="ORF">S01H1_34871</name>
</gene>
<dbReference type="EMBL" id="BARS01021746">
    <property type="protein sequence ID" value="GAG07128.1"/>
    <property type="molecule type" value="Genomic_DNA"/>
</dbReference>
<evidence type="ECO:0000313" key="10">
    <source>
        <dbReference type="EMBL" id="GAG07128.1"/>
    </source>
</evidence>
<keyword evidence="5" id="KW-0762">Sugar transport</keyword>
<feature type="transmembrane region" description="Helical" evidence="9">
    <location>
        <begin position="6"/>
        <end position="24"/>
    </location>
</feature>
<keyword evidence="6 9" id="KW-0812">Transmembrane</keyword>
<comment type="caution">
    <text evidence="10">The sequence shown here is derived from an EMBL/GenBank/DDBJ whole genome shotgun (WGS) entry which is preliminary data.</text>
</comment>
<evidence type="ECO:0000256" key="1">
    <source>
        <dbReference type="ARBA" id="ARBA00004651"/>
    </source>
</evidence>
<accession>X0V3N5</accession>
<feature type="transmembrane region" description="Helical" evidence="9">
    <location>
        <begin position="200"/>
        <end position="218"/>
    </location>
</feature>
<evidence type="ECO:0000256" key="5">
    <source>
        <dbReference type="ARBA" id="ARBA00022597"/>
    </source>
</evidence>
<evidence type="ECO:0000256" key="2">
    <source>
        <dbReference type="ARBA" id="ARBA00022448"/>
    </source>
</evidence>
<keyword evidence="3" id="KW-1003">Cell membrane</keyword>
<dbReference type="CDD" id="cd06579">
    <property type="entry name" value="TM_PBP1_transp_AraH_like"/>
    <property type="match status" value="1"/>
</dbReference>
<feature type="transmembrane region" description="Helical" evidence="9">
    <location>
        <begin position="31"/>
        <end position="51"/>
    </location>
</feature>
<protein>
    <recommendedName>
        <fullName evidence="11">Sugar ABC transporter permease</fullName>
    </recommendedName>
</protein>
<name>X0V3N5_9ZZZZ</name>
<keyword evidence="7 9" id="KW-1133">Transmembrane helix</keyword>
<evidence type="ECO:0000256" key="7">
    <source>
        <dbReference type="ARBA" id="ARBA00022989"/>
    </source>
</evidence>
<feature type="transmembrane region" description="Helical" evidence="9">
    <location>
        <begin position="63"/>
        <end position="85"/>
    </location>
</feature>
<reference evidence="10" key="1">
    <citation type="journal article" date="2014" name="Front. Microbiol.">
        <title>High frequency of phylogenetically diverse reductive dehalogenase-homologous genes in deep subseafloor sedimentary metagenomes.</title>
        <authorList>
            <person name="Kawai M."/>
            <person name="Futagami T."/>
            <person name="Toyoda A."/>
            <person name="Takaki Y."/>
            <person name="Nishi S."/>
            <person name="Hori S."/>
            <person name="Arai W."/>
            <person name="Tsubouchi T."/>
            <person name="Morono Y."/>
            <person name="Uchiyama I."/>
            <person name="Ito T."/>
            <person name="Fujiyama A."/>
            <person name="Inagaki F."/>
            <person name="Takami H."/>
        </authorList>
    </citation>
    <scope>NUCLEOTIDE SEQUENCE</scope>
    <source>
        <strain evidence="10">Expedition CK06-06</strain>
    </source>
</reference>
<keyword evidence="2" id="KW-0813">Transport</keyword>
<evidence type="ECO:0000256" key="9">
    <source>
        <dbReference type="SAM" id="Phobius"/>
    </source>
</evidence>
<feature type="non-terminal residue" evidence="10">
    <location>
        <position position="1"/>
    </location>
</feature>
<feature type="non-terminal residue" evidence="10">
    <location>
        <position position="271"/>
    </location>
</feature>
<dbReference type="PANTHER" id="PTHR32196:SF32">
    <property type="entry name" value="XYLOSE TRANSPORT SYSTEM PERMEASE PROTEIN XYLH"/>
    <property type="match status" value="1"/>
</dbReference>